<reference evidence="1 2" key="1">
    <citation type="journal article" date="2024" name="bioRxiv">
        <title>A reference genome for Trichogramma kaykai: A tiny desert-dwelling parasitoid wasp with competing sex-ratio distorters.</title>
        <authorList>
            <person name="Culotta J."/>
            <person name="Lindsey A.R."/>
        </authorList>
    </citation>
    <scope>NUCLEOTIDE SEQUENCE [LARGE SCALE GENOMIC DNA]</scope>
    <source>
        <strain evidence="1 2">KSX58</strain>
    </source>
</reference>
<name>A0ABD2W493_9HYME</name>
<comment type="caution">
    <text evidence="1">The sequence shown here is derived from an EMBL/GenBank/DDBJ whole genome shotgun (WGS) entry which is preliminary data.</text>
</comment>
<organism evidence="1 2">
    <name type="scientific">Trichogramma kaykai</name>
    <dbReference type="NCBI Taxonomy" id="54128"/>
    <lineage>
        <taxon>Eukaryota</taxon>
        <taxon>Metazoa</taxon>
        <taxon>Ecdysozoa</taxon>
        <taxon>Arthropoda</taxon>
        <taxon>Hexapoda</taxon>
        <taxon>Insecta</taxon>
        <taxon>Pterygota</taxon>
        <taxon>Neoptera</taxon>
        <taxon>Endopterygota</taxon>
        <taxon>Hymenoptera</taxon>
        <taxon>Apocrita</taxon>
        <taxon>Proctotrupomorpha</taxon>
        <taxon>Chalcidoidea</taxon>
        <taxon>Trichogrammatidae</taxon>
        <taxon>Trichogramma</taxon>
    </lineage>
</organism>
<sequence length="71" mass="7894">MFLARRLLSNEHFSSCARFCRAAVSVKSNFPLGIFQSSRSEIWPGAIVYEAATSQISCAIIILINKVEKTD</sequence>
<dbReference type="EMBL" id="JBJJXI010000137">
    <property type="protein sequence ID" value="KAL3387312.1"/>
    <property type="molecule type" value="Genomic_DNA"/>
</dbReference>
<proteinExistence type="predicted"/>
<dbReference type="Proteomes" id="UP001627154">
    <property type="component" value="Unassembled WGS sequence"/>
</dbReference>
<protein>
    <submittedName>
        <fullName evidence="1">Uncharacterized protein</fullName>
    </submittedName>
</protein>
<keyword evidence="2" id="KW-1185">Reference proteome</keyword>
<evidence type="ECO:0000313" key="2">
    <source>
        <dbReference type="Proteomes" id="UP001627154"/>
    </source>
</evidence>
<accession>A0ABD2W493</accession>
<gene>
    <name evidence="1" type="ORF">TKK_017276</name>
</gene>
<evidence type="ECO:0000313" key="1">
    <source>
        <dbReference type="EMBL" id="KAL3387312.1"/>
    </source>
</evidence>
<dbReference type="AlphaFoldDB" id="A0ABD2W493"/>